<feature type="region of interest" description="Disordered" evidence="1">
    <location>
        <begin position="54"/>
        <end position="104"/>
    </location>
</feature>
<dbReference type="AlphaFoldDB" id="A0AAX6FH72"/>
<sequence>MVSCHLRPSRAPRCLRKSGTLLPPACSFLADLAPSCNHTHVRLLSVKRCRRSPLVPEPSASAVPAPLEPPGTGVEHPTADRDRSAPISPPGDQHDCSVPISPET</sequence>
<proteinExistence type="predicted"/>
<reference evidence="2" key="2">
    <citation type="submission" date="2023-04" db="EMBL/GenBank/DDBJ databases">
        <authorList>
            <person name="Bruccoleri R.E."/>
            <person name="Oakeley E.J."/>
            <person name="Faust A.-M."/>
            <person name="Dessus-Babus S."/>
            <person name="Altorfer M."/>
            <person name="Burckhardt D."/>
            <person name="Oertli M."/>
            <person name="Naumann U."/>
            <person name="Petersen F."/>
            <person name="Wong J."/>
        </authorList>
    </citation>
    <scope>NUCLEOTIDE SEQUENCE</scope>
    <source>
        <strain evidence="2">GSM-AAB239-AS_SAM_17_03QT</strain>
        <tissue evidence="2">Leaf</tissue>
    </source>
</reference>
<name>A0AAX6FH72_IRIPA</name>
<accession>A0AAX6FH72</accession>
<keyword evidence="3" id="KW-1185">Reference proteome</keyword>
<evidence type="ECO:0000313" key="2">
    <source>
        <dbReference type="EMBL" id="KAJ6815756.1"/>
    </source>
</evidence>
<gene>
    <name evidence="2" type="ORF">M6B38_132845</name>
</gene>
<evidence type="ECO:0000256" key="1">
    <source>
        <dbReference type="SAM" id="MobiDB-lite"/>
    </source>
</evidence>
<reference evidence="2" key="1">
    <citation type="journal article" date="2023" name="GigaByte">
        <title>Genome assembly of the bearded iris, Iris pallida Lam.</title>
        <authorList>
            <person name="Bruccoleri R.E."/>
            <person name="Oakeley E.J."/>
            <person name="Faust A.M.E."/>
            <person name="Altorfer M."/>
            <person name="Dessus-Babus S."/>
            <person name="Burckhardt D."/>
            <person name="Oertli M."/>
            <person name="Naumann U."/>
            <person name="Petersen F."/>
            <person name="Wong J."/>
        </authorList>
    </citation>
    <scope>NUCLEOTIDE SEQUENCE</scope>
    <source>
        <strain evidence="2">GSM-AAB239-AS_SAM_17_03QT</strain>
    </source>
</reference>
<feature type="compositionally biased region" description="Low complexity" evidence="1">
    <location>
        <begin position="54"/>
        <end position="65"/>
    </location>
</feature>
<dbReference type="Proteomes" id="UP001140949">
    <property type="component" value="Unassembled WGS sequence"/>
</dbReference>
<protein>
    <submittedName>
        <fullName evidence="2">Pollen-specific leucine-rich repeat extensin-like protein 4</fullName>
    </submittedName>
</protein>
<comment type="caution">
    <text evidence="2">The sequence shown here is derived from an EMBL/GenBank/DDBJ whole genome shotgun (WGS) entry which is preliminary data.</text>
</comment>
<organism evidence="2 3">
    <name type="scientific">Iris pallida</name>
    <name type="common">Sweet iris</name>
    <dbReference type="NCBI Taxonomy" id="29817"/>
    <lineage>
        <taxon>Eukaryota</taxon>
        <taxon>Viridiplantae</taxon>
        <taxon>Streptophyta</taxon>
        <taxon>Embryophyta</taxon>
        <taxon>Tracheophyta</taxon>
        <taxon>Spermatophyta</taxon>
        <taxon>Magnoliopsida</taxon>
        <taxon>Liliopsida</taxon>
        <taxon>Asparagales</taxon>
        <taxon>Iridaceae</taxon>
        <taxon>Iridoideae</taxon>
        <taxon>Irideae</taxon>
        <taxon>Iris</taxon>
    </lineage>
</organism>
<dbReference type="EMBL" id="JANAVB010028535">
    <property type="protein sequence ID" value="KAJ6815756.1"/>
    <property type="molecule type" value="Genomic_DNA"/>
</dbReference>
<evidence type="ECO:0000313" key="3">
    <source>
        <dbReference type="Proteomes" id="UP001140949"/>
    </source>
</evidence>